<dbReference type="EC" id="4.2.1.75" evidence="3 9"/>
<dbReference type="InterPro" id="IPR036108">
    <property type="entry name" value="4pyrrol_syn_uPrphyn_synt_sf"/>
</dbReference>
<evidence type="ECO:0000313" key="11">
    <source>
        <dbReference type="EMBL" id="SMC10089.1"/>
    </source>
</evidence>
<evidence type="ECO:0000256" key="4">
    <source>
        <dbReference type="ARBA" id="ARBA00023239"/>
    </source>
</evidence>
<evidence type="ECO:0000256" key="2">
    <source>
        <dbReference type="ARBA" id="ARBA00008133"/>
    </source>
</evidence>
<dbReference type="GO" id="GO:0004852">
    <property type="term" value="F:uroporphyrinogen-III synthase activity"/>
    <property type="evidence" value="ECO:0007669"/>
    <property type="project" value="UniProtKB-UniRule"/>
</dbReference>
<evidence type="ECO:0000256" key="8">
    <source>
        <dbReference type="ARBA" id="ARBA00048617"/>
    </source>
</evidence>
<keyword evidence="4 9" id="KW-0456">Lyase</keyword>
<evidence type="ECO:0000259" key="10">
    <source>
        <dbReference type="Pfam" id="PF02602"/>
    </source>
</evidence>
<comment type="function">
    <text evidence="6 9">Catalyzes cyclization of the linear tetrapyrrole, hydroxymethylbilane, to the macrocyclic uroporphyrinogen III.</text>
</comment>
<name>A0A1W1WV81_9BACT</name>
<gene>
    <name evidence="11" type="ORF">SAMN05660197_1928</name>
</gene>
<comment type="catalytic activity">
    <reaction evidence="8 9">
        <text>hydroxymethylbilane = uroporphyrinogen III + H2O</text>
        <dbReference type="Rhea" id="RHEA:18965"/>
        <dbReference type="ChEBI" id="CHEBI:15377"/>
        <dbReference type="ChEBI" id="CHEBI:57308"/>
        <dbReference type="ChEBI" id="CHEBI:57845"/>
        <dbReference type="EC" id="4.2.1.75"/>
    </reaction>
</comment>
<evidence type="ECO:0000313" key="12">
    <source>
        <dbReference type="Proteomes" id="UP000192602"/>
    </source>
</evidence>
<dbReference type="EMBL" id="FWWZ01000001">
    <property type="protein sequence ID" value="SMC10089.1"/>
    <property type="molecule type" value="Genomic_DNA"/>
</dbReference>
<evidence type="ECO:0000256" key="3">
    <source>
        <dbReference type="ARBA" id="ARBA00013109"/>
    </source>
</evidence>
<accession>A0A1W1WV81</accession>
<comment type="pathway">
    <text evidence="1 9">Porphyrin-containing compound metabolism; protoporphyrin-IX biosynthesis; coproporphyrinogen-III from 5-aminolevulinate: step 3/4.</text>
</comment>
<dbReference type="PANTHER" id="PTHR38042">
    <property type="entry name" value="UROPORPHYRINOGEN-III SYNTHASE, CHLOROPLASTIC"/>
    <property type="match status" value="1"/>
</dbReference>
<sequence>MTIYILSDSDVKGAKKLPLIKQIPLVSSIEVDGFDYLIFTSKNSVKIINHFNPLWKKIPALAIGKATAKTIEQLGGKVIYKAKSFYGEDFAKEIAQRFDKNSRFLLVRGKKSLSDIKGILSQHGISIDEKIIYQTVCEECKSLDKPEKGATIIFSSPSTIECFFRCFTWDPSYQAAVIGTKTAAYMPADISYKLFSQKSLQEIVDIIGNS</sequence>
<evidence type="ECO:0000256" key="6">
    <source>
        <dbReference type="ARBA" id="ARBA00037589"/>
    </source>
</evidence>
<evidence type="ECO:0000256" key="5">
    <source>
        <dbReference type="ARBA" id="ARBA00023244"/>
    </source>
</evidence>
<evidence type="ECO:0000256" key="9">
    <source>
        <dbReference type="RuleBase" id="RU366031"/>
    </source>
</evidence>
<proteinExistence type="inferred from homology"/>
<protein>
    <recommendedName>
        <fullName evidence="7 9">Uroporphyrinogen-III synthase</fullName>
        <ecNumber evidence="3 9">4.2.1.75</ecNumber>
    </recommendedName>
</protein>
<evidence type="ECO:0000256" key="1">
    <source>
        <dbReference type="ARBA" id="ARBA00004772"/>
    </source>
</evidence>
<dbReference type="RefSeq" id="WP_084276466.1">
    <property type="nucleotide sequence ID" value="NZ_AP026671.1"/>
</dbReference>
<feature type="domain" description="Tetrapyrrole biosynthesis uroporphyrinogen III synthase" evidence="10">
    <location>
        <begin position="17"/>
        <end position="186"/>
    </location>
</feature>
<dbReference type="CDD" id="cd06578">
    <property type="entry name" value="HemD"/>
    <property type="match status" value="1"/>
</dbReference>
<reference evidence="12" key="1">
    <citation type="submission" date="2017-04" db="EMBL/GenBank/DDBJ databases">
        <authorList>
            <person name="Varghese N."/>
            <person name="Submissions S."/>
        </authorList>
    </citation>
    <scope>NUCLEOTIDE SEQUENCE [LARGE SCALE GENOMIC DNA]</scope>
    <source>
        <strain evidence="12">DSM 16512</strain>
    </source>
</reference>
<keyword evidence="12" id="KW-1185">Reference proteome</keyword>
<dbReference type="OrthoDB" id="5328023at2"/>
<organism evidence="11 12">
    <name type="scientific">Nitratiruptor tergarcus DSM 16512</name>
    <dbReference type="NCBI Taxonomy" id="1069081"/>
    <lineage>
        <taxon>Bacteria</taxon>
        <taxon>Pseudomonadati</taxon>
        <taxon>Campylobacterota</taxon>
        <taxon>Epsilonproteobacteria</taxon>
        <taxon>Nautiliales</taxon>
        <taxon>Nitratiruptoraceae</taxon>
        <taxon>Nitratiruptor</taxon>
    </lineage>
</organism>
<dbReference type="InterPro" id="IPR039793">
    <property type="entry name" value="UROS/Hem4"/>
</dbReference>
<dbReference type="GO" id="GO:0006780">
    <property type="term" value="P:uroporphyrinogen III biosynthetic process"/>
    <property type="evidence" value="ECO:0007669"/>
    <property type="project" value="UniProtKB-UniRule"/>
</dbReference>
<dbReference type="STRING" id="1069081.SAMN05660197_1928"/>
<dbReference type="PANTHER" id="PTHR38042:SF1">
    <property type="entry name" value="UROPORPHYRINOGEN-III SYNTHASE, CHLOROPLASTIC"/>
    <property type="match status" value="1"/>
</dbReference>
<dbReference type="Pfam" id="PF02602">
    <property type="entry name" value="HEM4"/>
    <property type="match status" value="1"/>
</dbReference>
<dbReference type="GO" id="GO:0006782">
    <property type="term" value="P:protoporphyrinogen IX biosynthetic process"/>
    <property type="evidence" value="ECO:0007669"/>
    <property type="project" value="UniProtKB-UniRule"/>
</dbReference>
<evidence type="ECO:0000256" key="7">
    <source>
        <dbReference type="ARBA" id="ARBA00040167"/>
    </source>
</evidence>
<dbReference type="Gene3D" id="3.40.50.10090">
    <property type="match status" value="2"/>
</dbReference>
<dbReference type="InterPro" id="IPR003754">
    <property type="entry name" value="4pyrrol_synth_uPrphyn_synth"/>
</dbReference>
<dbReference type="SUPFAM" id="SSF69618">
    <property type="entry name" value="HemD-like"/>
    <property type="match status" value="1"/>
</dbReference>
<dbReference type="Proteomes" id="UP000192602">
    <property type="component" value="Unassembled WGS sequence"/>
</dbReference>
<keyword evidence="5 9" id="KW-0627">Porphyrin biosynthesis</keyword>
<comment type="similarity">
    <text evidence="2 9">Belongs to the uroporphyrinogen-III synthase family.</text>
</comment>
<dbReference type="AlphaFoldDB" id="A0A1W1WV81"/>